<evidence type="ECO:0000256" key="7">
    <source>
        <dbReference type="ARBA" id="ARBA00023102"/>
    </source>
</evidence>
<protein>
    <recommendedName>
        <fullName evidence="5">Imidazole glycerol phosphate synthase subunit HisF</fullName>
        <ecNumber evidence="4">4.3.2.10</ecNumber>
    </recommendedName>
    <alternativeName>
        <fullName evidence="10">IGP synthase cyclase subunit</fullName>
    </alternativeName>
    <alternativeName>
        <fullName evidence="11">IGP synthase subunit HisF</fullName>
    </alternativeName>
    <alternativeName>
        <fullName evidence="12">ImGP synthase subunit HisF</fullName>
    </alternativeName>
</protein>
<comment type="function">
    <text evidence="9">IGPS catalyzes the conversion of PRFAR and glutamine to IGP, AICAR and glutamate. The HisF subunit catalyzes the cyclization activity that produces IGP and AICAR from PRFAR using the ammonia provided by the HisH subunit.</text>
</comment>
<reference evidence="15" key="1">
    <citation type="journal article" date="2022" name="Biol. Control">
        <title>In silico genomic analysis of Rhodopseudomonas palustris strains revealed potential biocontrol agents and crop yield enhancers.</title>
        <authorList>
            <person name="Surachat K."/>
            <person name="Kantachote D."/>
            <person name="Deachamag P."/>
            <person name="Wonglapsuwan M."/>
        </authorList>
    </citation>
    <scope>NUCLEOTIDE SEQUENCE</scope>
    <source>
        <strain evidence="15">TLS06</strain>
    </source>
</reference>
<dbReference type="Proteomes" id="UP001163166">
    <property type="component" value="Chromosome"/>
</dbReference>
<evidence type="ECO:0000256" key="6">
    <source>
        <dbReference type="ARBA" id="ARBA00022605"/>
    </source>
</evidence>
<dbReference type="GO" id="GO:0000105">
    <property type="term" value="P:L-histidine biosynthetic process"/>
    <property type="evidence" value="ECO:0007669"/>
    <property type="project" value="UniProtKB-KW"/>
</dbReference>
<name>A0AAX3E0B0_RHOPL</name>
<evidence type="ECO:0000256" key="12">
    <source>
        <dbReference type="ARBA" id="ARBA00032401"/>
    </source>
</evidence>
<sequence>MNRRLIARLDVKMEHLIKGIHLEGWRKVGDPKARAKLYYEDGADELLYIDVVASLYGRNNLSGIVRKVASEVFIPITVGGGIRSLETVREMLSVGADKVAVNTAATQDPDILRAISDTYGSQATVLSIEAKKLTTGGWEAMTDNGRNHCGRNAVAWAVEGQKLGAGELLVTSIDQDGTGRGMDTALIAAIAREVDIPVIASGGVGNPRHVVEVLKNPDVSAVAVARDLHLGKHTLADFRNACLDAGIEMRRLERELAA</sequence>
<dbReference type="InterPro" id="IPR006062">
    <property type="entry name" value="His_biosynth"/>
</dbReference>
<evidence type="ECO:0000256" key="1">
    <source>
        <dbReference type="ARBA" id="ARBA00005091"/>
    </source>
</evidence>
<dbReference type="SUPFAM" id="SSF51366">
    <property type="entry name" value="Ribulose-phoshate binding barrel"/>
    <property type="match status" value="1"/>
</dbReference>
<dbReference type="EMBL" id="CP076676">
    <property type="protein sequence ID" value="UYO40497.1"/>
    <property type="molecule type" value="Genomic_DNA"/>
</dbReference>
<gene>
    <name evidence="15" type="ORF">KQX62_04060</name>
</gene>
<keyword evidence="6 14" id="KW-0028">Amino-acid biosynthesis</keyword>
<comment type="pathway">
    <text evidence="1">Amino-acid biosynthesis; L-histidine biosynthesis; L-histidine from 5-phospho-alpha-D-ribose 1-diphosphate: step 5/9.</text>
</comment>
<dbReference type="CDD" id="cd04731">
    <property type="entry name" value="HisF"/>
    <property type="match status" value="1"/>
</dbReference>
<comment type="subunit">
    <text evidence="3">Heterodimer of HisH and HisF.</text>
</comment>
<evidence type="ECO:0000256" key="13">
    <source>
        <dbReference type="ARBA" id="ARBA00047838"/>
    </source>
</evidence>
<evidence type="ECO:0000256" key="5">
    <source>
        <dbReference type="ARBA" id="ARBA00016318"/>
    </source>
</evidence>
<evidence type="ECO:0000256" key="14">
    <source>
        <dbReference type="RuleBase" id="RU003657"/>
    </source>
</evidence>
<dbReference type="InterPro" id="IPR011060">
    <property type="entry name" value="RibuloseP-bd_barrel"/>
</dbReference>
<evidence type="ECO:0000256" key="9">
    <source>
        <dbReference type="ARBA" id="ARBA00025475"/>
    </source>
</evidence>
<dbReference type="PANTHER" id="PTHR21235">
    <property type="entry name" value="IMIDAZOLE GLYCEROL PHOSPHATE SYNTHASE SUBUNIT HISF/H IGP SYNTHASE SUBUNIT HISF/H"/>
    <property type="match status" value="1"/>
</dbReference>
<dbReference type="InterPro" id="IPR004651">
    <property type="entry name" value="HisF"/>
</dbReference>
<evidence type="ECO:0000256" key="4">
    <source>
        <dbReference type="ARBA" id="ARBA00012809"/>
    </source>
</evidence>
<evidence type="ECO:0000256" key="3">
    <source>
        <dbReference type="ARBA" id="ARBA00011152"/>
    </source>
</evidence>
<dbReference type="Pfam" id="PF00977">
    <property type="entry name" value="His_biosynth"/>
    <property type="match status" value="1"/>
</dbReference>
<evidence type="ECO:0000313" key="16">
    <source>
        <dbReference type="Proteomes" id="UP001163166"/>
    </source>
</evidence>
<evidence type="ECO:0000313" key="15">
    <source>
        <dbReference type="EMBL" id="UYO40497.1"/>
    </source>
</evidence>
<keyword evidence="8" id="KW-0456">Lyase</keyword>
<dbReference type="GO" id="GO:0000107">
    <property type="term" value="F:imidazoleglycerol-phosphate synthase activity"/>
    <property type="evidence" value="ECO:0007669"/>
    <property type="project" value="InterPro"/>
</dbReference>
<dbReference type="EC" id="4.3.2.10" evidence="4"/>
<keyword evidence="7 14" id="KW-0368">Histidine biosynthesis</keyword>
<dbReference type="PANTHER" id="PTHR21235:SF2">
    <property type="entry name" value="IMIDAZOLE GLYCEROL PHOSPHATE SYNTHASE HISHF"/>
    <property type="match status" value="1"/>
</dbReference>
<evidence type="ECO:0000256" key="10">
    <source>
        <dbReference type="ARBA" id="ARBA00030264"/>
    </source>
</evidence>
<dbReference type="AlphaFoldDB" id="A0AAX3E0B0"/>
<dbReference type="GO" id="GO:0016829">
    <property type="term" value="F:lyase activity"/>
    <property type="evidence" value="ECO:0007669"/>
    <property type="project" value="UniProtKB-KW"/>
</dbReference>
<comment type="catalytic activity">
    <reaction evidence="13">
        <text>5-[(5-phospho-1-deoxy-D-ribulos-1-ylimino)methylamino]-1-(5-phospho-beta-D-ribosyl)imidazole-4-carboxamide + L-glutamine = D-erythro-1-(imidazol-4-yl)glycerol 3-phosphate + 5-amino-1-(5-phospho-beta-D-ribosyl)imidazole-4-carboxamide + L-glutamate + H(+)</text>
        <dbReference type="Rhea" id="RHEA:24793"/>
        <dbReference type="ChEBI" id="CHEBI:15378"/>
        <dbReference type="ChEBI" id="CHEBI:29985"/>
        <dbReference type="ChEBI" id="CHEBI:58278"/>
        <dbReference type="ChEBI" id="CHEBI:58359"/>
        <dbReference type="ChEBI" id="CHEBI:58475"/>
        <dbReference type="ChEBI" id="CHEBI:58525"/>
        <dbReference type="EC" id="4.3.2.10"/>
    </reaction>
</comment>
<dbReference type="RefSeq" id="WP_264075513.1">
    <property type="nucleotide sequence ID" value="NZ_CP076676.1"/>
</dbReference>
<evidence type="ECO:0000256" key="8">
    <source>
        <dbReference type="ARBA" id="ARBA00023239"/>
    </source>
</evidence>
<organism evidence="15 16">
    <name type="scientific">Rhodopseudomonas palustris</name>
    <dbReference type="NCBI Taxonomy" id="1076"/>
    <lineage>
        <taxon>Bacteria</taxon>
        <taxon>Pseudomonadati</taxon>
        <taxon>Pseudomonadota</taxon>
        <taxon>Alphaproteobacteria</taxon>
        <taxon>Hyphomicrobiales</taxon>
        <taxon>Nitrobacteraceae</taxon>
        <taxon>Rhodopseudomonas</taxon>
    </lineage>
</organism>
<dbReference type="InterPro" id="IPR050064">
    <property type="entry name" value="IGPS_HisA/HisF"/>
</dbReference>
<dbReference type="Gene3D" id="3.20.20.70">
    <property type="entry name" value="Aldolase class I"/>
    <property type="match status" value="1"/>
</dbReference>
<proteinExistence type="inferred from homology"/>
<accession>A0AAX3E0B0</accession>
<evidence type="ECO:0000256" key="2">
    <source>
        <dbReference type="ARBA" id="ARBA00009667"/>
    </source>
</evidence>
<dbReference type="InterPro" id="IPR013785">
    <property type="entry name" value="Aldolase_TIM"/>
</dbReference>
<comment type="similarity">
    <text evidence="2 14">Belongs to the HisA/HisF family.</text>
</comment>
<evidence type="ECO:0000256" key="11">
    <source>
        <dbReference type="ARBA" id="ARBA00031409"/>
    </source>
</evidence>